<gene>
    <name evidence="1" type="ORF">AVEN_267144_1</name>
</gene>
<dbReference type="Proteomes" id="UP000499080">
    <property type="component" value="Unassembled WGS sequence"/>
</dbReference>
<dbReference type="AlphaFoldDB" id="A0A4Y2GF00"/>
<reference evidence="1 2" key="1">
    <citation type="journal article" date="2019" name="Sci. Rep.">
        <title>Orb-weaving spider Araneus ventricosus genome elucidates the spidroin gene catalogue.</title>
        <authorList>
            <person name="Kono N."/>
            <person name="Nakamura H."/>
            <person name="Ohtoshi R."/>
            <person name="Moran D.A.P."/>
            <person name="Shinohara A."/>
            <person name="Yoshida Y."/>
            <person name="Fujiwara M."/>
            <person name="Mori M."/>
            <person name="Tomita M."/>
            <person name="Arakawa K."/>
        </authorList>
    </citation>
    <scope>NUCLEOTIDE SEQUENCE [LARGE SCALE GENOMIC DNA]</scope>
</reference>
<keyword evidence="2" id="KW-1185">Reference proteome</keyword>
<proteinExistence type="predicted"/>
<accession>A0A4Y2GF00</accession>
<evidence type="ECO:0000313" key="2">
    <source>
        <dbReference type="Proteomes" id="UP000499080"/>
    </source>
</evidence>
<protein>
    <submittedName>
        <fullName evidence="1">Uncharacterized protein</fullName>
    </submittedName>
</protein>
<sequence length="116" mass="13610">MIITLRGDRTRQHKQLSQYNLGSEIKRRATRRRFLSIIHDHLIGPYLLPDHLDVQKYLTFLQEVLCDLPRNELSLGKRKGAIYETSIESSEECVARISFADVREMPGIFQRQRVLD</sequence>
<evidence type="ECO:0000313" key="1">
    <source>
        <dbReference type="EMBL" id="GBM51279.1"/>
    </source>
</evidence>
<comment type="caution">
    <text evidence="1">The sequence shown here is derived from an EMBL/GenBank/DDBJ whole genome shotgun (WGS) entry which is preliminary data.</text>
</comment>
<dbReference type="EMBL" id="BGPR01001330">
    <property type="protein sequence ID" value="GBM51279.1"/>
    <property type="molecule type" value="Genomic_DNA"/>
</dbReference>
<organism evidence="1 2">
    <name type="scientific">Araneus ventricosus</name>
    <name type="common">Orbweaver spider</name>
    <name type="synonym">Epeira ventricosa</name>
    <dbReference type="NCBI Taxonomy" id="182803"/>
    <lineage>
        <taxon>Eukaryota</taxon>
        <taxon>Metazoa</taxon>
        <taxon>Ecdysozoa</taxon>
        <taxon>Arthropoda</taxon>
        <taxon>Chelicerata</taxon>
        <taxon>Arachnida</taxon>
        <taxon>Araneae</taxon>
        <taxon>Araneomorphae</taxon>
        <taxon>Entelegynae</taxon>
        <taxon>Araneoidea</taxon>
        <taxon>Araneidae</taxon>
        <taxon>Araneus</taxon>
    </lineage>
</organism>
<name>A0A4Y2GF00_ARAVE</name>